<evidence type="ECO:0000256" key="1">
    <source>
        <dbReference type="SAM" id="SignalP"/>
    </source>
</evidence>
<dbReference type="Proteomes" id="UP000191055">
    <property type="component" value="Unassembled WGS sequence"/>
</dbReference>
<keyword evidence="2" id="KW-0449">Lipoprotein</keyword>
<keyword evidence="1" id="KW-0732">Signal</keyword>
<gene>
    <name evidence="2" type="ORF">SAMN03080601_00850</name>
</gene>
<feature type="signal peptide" evidence="1">
    <location>
        <begin position="1"/>
        <end position="31"/>
    </location>
</feature>
<name>A0A1T5CJX3_9BACT</name>
<protein>
    <submittedName>
        <fullName evidence="2">LPP20 lipoprotein</fullName>
    </submittedName>
</protein>
<evidence type="ECO:0000313" key="2">
    <source>
        <dbReference type="EMBL" id="SKB59788.1"/>
    </source>
</evidence>
<proteinExistence type="predicted"/>
<evidence type="ECO:0000313" key="3">
    <source>
        <dbReference type="Proteomes" id="UP000191055"/>
    </source>
</evidence>
<dbReference type="STRING" id="889453.SAMN03080601_00850"/>
<dbReference type="Gene3D" id="3.10.28.20">
    <property type="entry name" value="Acetamidase/Formamidase-like domains"/>
    <property type="match status" value="1"/>
</dbReference>
<organism evidence="2 3">
    <name type="scientific">Alkalitalea saponilacus</name>
    <dbReference type="NCBI Taxonomy" id="889453"/>
    <lineage>
        <taxon>Bacteria</taxon>
        <taxon>Pseudomonadati</taxon>
        <taxon>Bacteroidota</taxon>
        <taxon>Bacteroidia</taxon>
        <taxon>Marinilabiliales</taxon>
        <taxon>Marinilabiliaceae</taxon>
        <taxon>Alkalitalea</taxon>
    </lineage>
</organism>
<sequence length="337" mass="38944">MHIAMRSSCFLITIMLLALLNSCGSSRKAEAEFASQPEWLRSRPIDRQYYHGIGSVPKAGSPQLYRDRARQAALDDLAAQIRTQLTSTTTVYQAEDRFGAREFLQSRIETVTNEHLEGYEFVDRWESADYIHKYYRLSVSEYSYHQNRRRNEALTSARTRFEQAVIYEHTFNYARAFSLYTECLELVKDYLHTGTTIAITDDTSVDIGTESLSRLHRISRSLNIKTETESATDRQRTEQNNRHFIIVNEDDQPIADIPVRFDYTGSYLSRNRAVSNQQGLIAFPELRTIRDRSERLTATIDLRLMVRQATSDLEIRRMVENWQGASTEIVITAGDNN</sequence>
<accession>A0A1T5CJX3</accession>
<feature type="chain" id="PRO_5012368901" evidence="1">
    <location>
        <begin position="32"/>
        <end position="337"/>
    </location>
</feature>
<reference evidence="2 3" key="1">
    <citation type="submission" date="2017-02" db="EMBL/GenBank/DDBJ databases">
        <authorList>
            <person name="Peterson S.W."/>
        </authorList>
    </citation>
    <scope>NUCLEOTIDE SEQUENCE [LARGE SCALE GENOMIC DNA]</scope>
    <source>
        <strain evidence="2 3">DSM 24412</strain>
    </source>
</reference>
<dbReference type="KEGG" id="asx:CDL62_12470"/>
<keyword evidence="3" id="KW-1185">Reference proteome</keyword>
<dbReference type="AlphaFoldDB" id="A0A1T5CJX3"/>
<dbReference type="EMBL" id="FUYV01000003">
    <property type="protein sequence ID" value="SKB59788.1"/>
    <property type="molecule type" value="Genomic_DNA"/>
</dbReference>